<protein>
    <recommendedName>
        <fullName evidence="4">Secreted protein</fullName>
    </recommendedName>
</protein>
<feature type="chain" id="PRO_5047221960" description="Secreted protein" evidence="1">
    <location>
        <begin position="23"/>
        <end position="100"/>
    </location>
</feature>
<name>A0ABV0SK21_9TELE</name>
<evidence type="ECO:0000313" key="3">
    <source>
        <dbReference type="Proteomes" id="UP001482620"/>
    </source>
</evidence>
<reference evidence="2 3" key="1">
    <citation type="submission" date="2021-06" db="EMBL/GenBank/DDBJ databases">
        <authorList>
            <person name="Palmer J.M."/>
        </authorList>
    </citation>
    <scope>NUCLEOTIDE SEQUENCE [LARGE SCALE GENOMIC DNA]</scope>
    <source>
        <strain evidence="3">if_2019</strain>
        <tissue evidence="2">Muscle</tissue>
    </source>
</reference>
<dbReference type="Proteomes" id="UP001482620">
    <property type="component" value="Unassembled WGS sequence"/>
</dbReference>
<keyword evidence="1" id="KW-0732">Signal</keyword>
<proteinExistence type="predicted"/>
<gene>
    <name evidence="2" type="ORF">ILYODFUR_010313</name>
</gene>
<evidence type="ECO:0000313" key="2">
    <source>
        <dbReference type="EMBL" id="MEQ2220900.1"/>
    </source>
</evidence>
<evidence type="ECO:0000256" key="1">
    <source>
        <dbReference type="SAM" id="SignalP"/>
    </source>
</evidence>
<feature type="signal peptide" evidence="1">
    <location>
        <begin position="1"/>
        <end position="22"/>
    </location>
</feature>
<sequence length="100" mass="10396">MTGTAPILSSVAWLTAYECVWCPCEDVTTGLRLTVPLLRTMAVGDGAEFVVTTRVLGGESMWPPFANDVVVVVAIVGGGWRVSGVEPGAVAAVSRPCVAF</sequence>
<evidence type="ECO:0008006" key="4">
    <source>
        <dbReference type="Google" id="ProtNLM"/>
    </source>
</evidence>
<organism evidence="2 3">
    <name type="scientific">Ilyodon furcidens</name>
    <name type="common">goldbreast splitfin</name>
    <dbReference type="NCBI Taxonomy" id="33524"/>
    <lineage>
        <taxon>Eukaryota</taxon>
        <taxon>Metazoa</taxon>
        <taxon>Chordata</taxon>
        <taxon>Craniata</taxon>
        <taxon>Vertebrata</taxon>
        <taxon>Euteleostomi</taxon>
        <taxon>Actinopterygii</taxon>
        <taxon>Neopterygii</taxon>
        <taxon>Teleostei</taxon>
        <taxon>Neoteleostei</taxon>
        <taxon>Acanthomorphata</taxon>
        <taxon>Ovalentaria</taxon>
        <taxon>Atherinomorphae</taxon>
        <taxon>Cyprinodontiformes</taxon>
        <taxon>Goodeidae</taxon>
        <taxon>Ilyodon</taxon>
    </lineage>
</organism>
<comment type="caution">
    <text evidence="2">The sequence shown here is derived from an EMBL/GenBank/DDBJ whole genome shotgun (WGS) entry which is preliminary data.</text>
</comment>
<accession>A0ABV0SK21</accession>
<keyword evidence="3" id="KW-1185">Reference proteome</keyword>
<dbReference type="EMBL" id="JAHRIQ010000747">
    <property type="protein sequence ID" value="MEQ2220900.1"/>
    <property type="molecule type" value="Genomic_DNA"/>
</dbReference>